<reference evidence="1" key="1">
    <citation type="submission" date="2021-12" db="EMBL/GenBank/DDBJ databases">
        <authorList>
            <person name="Martin H S."/>
        </authorList>
    </citation>
    <scope>NUCLEOTIDE SEQUENCE</scope>
</reference>
<organism evidence="1 2">
    <name type="scientific">Brenthis ino</name>
    <name type="common">lesser marbled fritillary</name>
    <dbReference type="NCBI Taxonomy" id="405034"/>
    <lineage>
        <taxon>Eukaryota</taxon>
        <taxon>Metazoa</taxon>
        <taxon>Ecdysozoa</taxon>
        <taxon>Arthropoda</taxon>
        <taxon>Hexapoda</taxon>
        <taxon>Insecta</taxon>
        <taxon>Pterygota</taxon>
        <taxon>Neoptera</taxon>
        <taxon>Endopterygota</taxon>
        <taxon>Lepidoptera</taxon>
        <taxon>Glossata</taxon>
        <taxon>Ditrysia</taxon>
        <taxon>Papilionoidea</taxon>
        <taxon>Nymphalidae</taxon>
        <taxon>Heliconiinae</taxon>
        <taxon>Argynnini</taxon>
        <taxon>Brenthis</taxon>
    </lineage>
</organism>
<sequence length="407" mass="47277">MKYILKLLDSINRCLIPKFAKNIDETTNHVELSIRNNNLDQNFQLLEQYLGDLDLANTKEASAIVSALLILYKELSCDCPGNGEKSQEYSKKLNIYFELLCGLRLDNILHQNTHFNVQEIYDKCLEDLHLKLSYENFKKYPGQIEVYCSIVKDVRKYNVKIRPQTIFPVSLLLIEDYITAHNSKGLICCLSILRCLEYKDFECGNYYEVIYRSLTKAFIEKDADITKLTHACLLELCKIFPPEIKSARLDDMYTGILDQLSTETNLYRKAECLRFAKNIIQLHQVDCISKSEFKTIICDSLDVCTNEAVADILLVVTLQCLEEWIGYCWCVWKFSSDHKLISTLLKVLYECKNEETATQIQKLVVTMINICKVEEQKQILVNLEKANVIKNENFKQRINLIKQEIHV</sequence>
<proteinExistence type="predicted"/>
<dbReference type="AlphaFoldDB" id="A0A8J9YEB3"/>
<name>A0A8J9YEB3_9NEOP</name>
<dbReference type="OrthoDB" id="6417021at2759"/>
<evidence type="ECO:0000313" key="2">
    <source>
        <dbReference type="Proteomes" id="UP000838878"/>
    </source>
</evidence>
<dbReference type="EMBL" id="OV170228">
    <property type="protein sequence ID" value="CAH0729249.1"/>
    <property type="molecule type" value="Genomic_DNA"/>
</dbReference>
<keyword evidence="2" id="KW-1185">Reference proteome</keyword>
<gene>
    <name evidence="1" type="ORF">BINO364_LOCUS14374</name>
</gene>
<evidence type="ECO:0000313" key="1">
    <source>
        <dbReference type="EMBL" id="CAH0729249.1"/>
    </source>
</evidence>
<dbReference type="Proteomes" id="UP000838878">
    <property type="component" value="Chromosome 8"/>
</dbReference>
<accession>A0A8J9YEB3</accession>
<feature type="non-terminal residue" evidence="1">
    <location>
        <position position="407"/>
    </location>
</feature>
<protein>
    <submittedName>
        <fullName evidence="1">Uncharacterized protein</fullName>
    </submittedName>
</protein>